<accession>A0A075WAZ2</accession>
<dbReference type="InterPro" id="IPR016181">
    <property type="entry name" value="Acyl_CoA_acyltransferase"/>
</dbReference>
<gene>
    <name evidence="2" type="ORF">AFULGI_00003440</name>
</gene>
<dbReference type="AlphaFoldDB" id="A0A075WAZ2"/>
<evidence type="ECO:0000259" key="1">
    <source>
        <dbReference type="PROSITE" id="PS51729"/>
    </source>
</evidence>
<dbReference type="Proteomes" id="UP000028501">
    <property type="component" value="Chromosome"/>
</dbReference>
<organism evidence="2 3">
    <name type="scientific">Archaeoglobus fulgidus DSM 8774</name>
    <dbReference type="NCBI Taxonomy" id="1344584"/>
    <lineage>
        <taxon>Archaea</taxon>
        <taxon>Methanobacteriati</taxon>
        <taxon>Methanobacteriota</taxon>
        <taxon>Archaeoglobi</taxon>
        <taxon>Archaeoglobales</taxon>
        <taxon>Archaeoglobaceae</taxon>
        <taxon>Archaeoglobus</taxon>
    </lineage>
</organism>
<dbReference type="GeneID" id="60430997"/>
<dbReference type="HOGENOM" id="CLU_1615223_0_0_2"/>
<evidence type="ECO:0000313" key="3">
    <source>
        <dbReference type="Proteomes" id="UP000028501"/>
    </source>
</evidence>
<evidence type="ECO:0000313" key="2">
    <source>
        <dbReference type="EMBL" id="AIG97166.1"/>
    </source>
</evidence>
<dbReference type="PROSITE" id="PS51729">
    <property type="entry name" value="GNAT_YJDJ"/>
    <property type="match status" value="1"/>
</dbReference>
<dbReference type="InterPro" id="IPR031165">
    <property type="entry name" value="GNAT_YJDJ"/>
</dbReference>
<dbReference type="KEGG" id="afg:AFULGI_00003440"/>
<sequence>MEFKVEDDRISLYADSKRVSWVLYRKHSGEIELLATFTAKGEEGKGYASKVVGEALNYARGFEKIKVSCPYIKSWIEKHGFDRDVEYTKLLEFKEAVEKFNRFHSPEAVAEFMKEEGEVVYVRFTGPFCVSCGVYDYFEDLTQDAEVLDYEEVEDGFIVRYRLL</sequence>
<dbReference type="SUPFAM" id="SSF55729">
    <property type="entry name" value="Acyl-CoA N-acyltransferases (Nat)"/>
    <property type="match status" value="1"/>
</dbReference>
<dbReference type="Gene3D" id="3.40.630.30">
    <property type="match status" value="1"/>
</dbReference>
<name>A0A075WAZ2_ARCFL</name>
<proteinExistence type="predicted"/>
<dbReference type="Pfam" id="PF14542">
    <property type="entry name" value="Acetyltransf_CG"/>
    <property type="match status" value="1"/>
</dbReference>
<dbReference type="EMBL" id="CP006577">
    <property type="protein sequence ID" value="AIG97166.1"/>
    <property type="molecule type" value="Genomic_DNA"/>
</dbReference>
<reference evidence="2 3" key="1">
    <citation type="submission" date="2013-07" db="EMBL/GenBank/DDBJ databases">
        <title>Genome of Archaeoglobus fulgidus.</title>
        <authorList>
            <person name="Fiebig A."/>
            <person name="Birkeland N.-K."/>
        </authorList>
    </citation>
    <scope>NUCLEOTIDE SEQUENCE [LARGE SCALE GENOMIC DNA]</scope>
    <source>
        <strain evidence="2 3">DSM 8774</strain>
    </source>
</reference>
<feature type="domain" description="N-acetyltransferase" evidence="1">
    <location>
        <begin position="2"/>
        <end position="92"/>
    </location>
</feature>
<dbReference type="RefSeq" id="WP_010877852.1">
    <property type="nucleotide sequence ID" value="NZ_CP006577.1"/>
</dbReference>
<protein>
    <recommendedName>
        <fullName evidence="1">N-acetyltransferase domain-containing protein</fullName>
    </recommendedName>
</protein>